<feature type="transmembrane region" description="Helical" evidence="7">
    <location>
        <begin position="59"/>
        <end position="79"/>
    </location>
</feature>
<feature type="binding site" evidence="7">
    <location>
        <position position="142"/>
    </location>
    <ligand>
        <name>a 1,2-diacyl-sn-glycero-3-phospho-(1'-sn-glycerol)</name>
        <dbReference type="ChEBI" id="CHEBI:64716"/>
    </ligand>
</feature>
<feature type="transmembrane region" description="Helical" evidence="7">
    <location>
        <begin position="243"/>
        <end position="262"/>
    </location>
</feature>
<feature type="transmembrane region" description="Helical" evidence="7">
    <location>
        <begin position="207"/>
        <end position="223"/>
    </location>
</feature>
<dbReference type="InterPro" id="IPR001640">
    <property type="entry name" value="Lgt"/>
</dbReference>
<name>A0A7Y7M5D5_9PROT</name>
<dbReference type="PROSITE" id="PS01311">
    <property type="entry name" value="LGT"/>
    <property type="match status" value="1"/>
</dbReference>
<gene>
    <name evidence="7" type="primary">lgt</name>
    <name evidence="8" type="ORF">HUK84_11685</name>
</gene>
<dbReference type="Proteomes" id="UP000534870">
    <property type="component" value="Unassembled WGS sequence"/>
</dbReference>
<comment type="catalytic activity">
    <reaction evidence="7">
        <text>L-cysteinyl-[prolipoprotein] + a 1,2-diacyl-sn-glycero-3-phospho-(1'-sn-glycerol) = an S-1,2-diacyl-sn-glyceryl-L-cysteinyl-[prolipoprotein] + sn-glycerol 1-phosphate + H(+)</text>
        <dbReference type="Rhea" id="RHEA:56712"/>
        <dbReference type="Rhea" id="RHEA-COMP:14679"/>
        <dbReference type="Rhea" id="RHEA-COMP:14680"/>
        <dbReference type="ChEBI" id="CHEBI:15378"/>
        <dbReference type="ChEBI" id="CHEBI:29950"/>
        <dbReference type="ChEBI" id="CHEBI:57685"/>
        <dbReference type="ChEBI" id="CHEBI:64716"/>
        <dbReference type="ChEBI" id="CHEBI:140658"/>
        <dbReference type="EC" id="2.5.1.145"/>
    </reaction>
</comment>
<dbReference type="NCBIfam" id="TIGR00544">
    <property type="entry name" value="lgt"/>
    <property type="match status" value="1"/>
</dbReference>
<dbReference type="EMBL" id="JABXXP010000247">
    <property type="protein sequence ID" value="NVN11770.1"/>
    <property type="molecule type" value="Genomic_DNA"/>
</dbReference>
<organism evidence="8 9">
    <name type="scientific">Nguyenibacter vanlangensis</name>
    <dbReference type="NCBI Taxonomy" id="1216886"/>
    <lineage>
        <taxon>Bacteria</taxon>
        <taxon>Pseudomonadati</taxon>
        <taxon>Pseudomonadota</taxon>
        <taxon>Alphaproteobacteria</taxon>
        <taxon>Acetobacterales</taxon>
        <taxon>Acetobacteraceae</taxon>
        <taxon>Nguyenibacter</taxon>
    </lineage>
</organism>
<sequence>MLPVLIFPQFDPVMVHVGPLAIRWYAMAYITALLVGWRLVRRLAGLSPRAATALQVDDFLTWATLGVVLGGRLGYILFYQPSLYLAHPMAVVEVWRGGMSFHGGALGVVVALALFSWRNKLSFLAFSDRVTVVVPIGLGLGRIANFINGELWGRPAPSGLPWAMVFPQAGPQPRHPSELYEALLEGLALFAMMWVMSRRQAIRERPGFLSGLFLFGYAVARSICECFREPDAFIGFLPFGTTMGQILCIPMAIAGAGLMLQAMRRPPRTLLMPVDTGSERP</sequence>
<evidence type="ECO:0000256" key="4">
    <source>
        <dbReference type="ARBA" id="ARBA00022692"/>
    </source>
</evidence>
<comment type="pathway">
    <text evidence="7">Protein modification; lipoprotein biosynthesis (diacylglyceryl transfer).</text>
</comment>
<evidence type="ECO:0000256" key="6">
    <source>
        <dbReference type="ARBA" id="ARBA00023136"/>
    </source>
</evidence>
<keyword evidence="8" id="KW-0449">Lipoprotein</keyword>
<dbReference type="PANTHER" id="PTHR30589:SF0">
    <property type="entry name" value="PHOSPHATIDYLGLYCEROL--PROLIPOPROTEIN DIACYLGLYCERYL TRANSFERASE"/>
    <property type="match status" value="1"/>
</dbReference>
<feature type="transmembrane region" description="Helical" evidence="7">
    <location>
        <begin position="99"/>
        <end position="117"/>
    </location>
</feature>
<keyword evidence="5 7" id="KW-1133">Transmembrane helix</keyword>
<dbReference type="Pfam" id="PF01790">
    <property type="entry name" value="LGT"/>
    <property type="match status" value="1"/>
</dbReference>
<evidence type="ECO:0000256" key="5">
    <source>
        <dbReference type="ARBA" id="ARBA00022989"/>
    </source>
</evidence>
<comment type="similarity">
    <text evidence="1 7">Belongs to the Lgt family.</text>
</comment>
<evidence type="ECO:0000256" key="7">
    <source>
        <dbReference type="HAMAP-Rule" id="MF_01147"/>
    </source>
</evidence>
<reference evidence="8 9" key="1">
    <citation type="submission" date="2020-06" db="EMBL/GenBank/DDBJ databases">
        <title>Description of novel acetic acid bacteria.</title>
        <authorList>
            <person name="Sombolestani A."/>
        </authorList>
    </citation>
    <scope>NUCLEOTIDE SEQUENCE [LARGE SCALE GENOMIC DNA]</scope>
    <source>
        <strain evidence="8 9">LMG 31431</strain>
    </source>
</reference>
<dbReference type="AlphaFoldDB" id="A0A7Y7M5D5"/>
<dbReference type="PANTHER" id="PTHR30589">
    <property type="entry name" value="PROLIPOPROTEIN DIACYLGLYCERYL TRANSFERASE"/>
    <property type="match status" value="1"/>
</dbReference>
<dbReference type="RefSeq" id="WP_176640446.1">
    <property type="nucleotide sequence ID" value="NZ_JABXXP010000247.1"/>
</dbReference>
<keyword evidence="3 7" id="KW-0808">Transferase</keyword>
<evidence type="ECO:0000313" key="8">
    <source>
        <dbReference type="EMBL" id="NVN11770.1"/>
    </source>
</evidence>
<comment type="caution">
    <text evidence="8">The sequence shown here is derived from an EMBL/GenBank/DDBJ whole genome shotgun (WGS) entry which is preliminary data.</text>
</comment>
<evidence type="ECO:0000313" key="9">
    <source>
        <dbReference type="Proteomes" id="UP000534870"/>
    </source>
</evidence>
<evidence type="ECO:0000256" key="2">
    <source>
        <dbReference type="ARBA" id="ARBA00022475"/>
    </source>
</evidence>
<evidence type="ECO:0000256" key="1">
    <source>
        <dbReference type="ARBA" id="ARBA00007150"/>
    </source>
</evidence>
<dbReference type="GO" id="GO:0042158">
    <property type="term" value="P:lipoprotein biosynthetic process"/>
    <property type="evidence" value="ECO:0007669"/>
    <property type="project" value="UniProtKB-UniRule"/>
</dbReference>
<dbReference type="GO" id="GO:0008961">
    <property type="term" value="F:phosphatidylglycerol-prolipoprotein diacylglyceryl transferase activity"/>
    <property type="evidence" value="ECO:0007669"/>
    <property type="project" value="UniProtKB-UniRule"/>
</dbReference>
<dbReference type="HAMAP" id="MF_01147">
    <property type="entry name" value="Lgt"/>
    <property type="match status" value="1"/>
</dbReference>
<dbReference type="UniPathway" id="UPA00664"/>
<proteinExistence type="inferred from homology"/>
<keyword evidence="6 7" id="KW-0472">Membrane</keyword>
<dbReference type="EC" id="2.5.1.145" evidence="7"/>
<keyword evidence="2 7" id="KW-1003">Cell membrane</keyword>
<accession>A0A7Y7M5D5</accession>
<feature type="transmembrane region" description="Helical" evidence="7">
    <location>
        <begin position="20"/>
        <end position="39"/>
    </location>
</feature>
<keyword evidence="4 7" id="KW-0812">Transmembrane</keyword>
<evidence type="ECO:0000256" key="3">
    <source>
        <dbReference type="ARBA" id="ARBA00022679"/>
    </source>
</evidence>
<protein>
    <recommendedName>
        <fullName evidence="7">Phosphatidylglycerol--prolipoprotein diacylglyceryl transferase</fullName>
        <ecNumber evidence="7">2.5.1.145</ecNumber>
    </recommendedName>
</protein>
<comment type="subcellular location">
    <subcellularLocation>
        <location evidence="7">Cell membrane</location>
        <topology evidence="7">Multi-pass membrane protein</topology>
    </subcellularLocation>
</comment>
<dbReference type="GO" id="GO:0005886">
    <property type="term" value="C:plasma membrane"/>
    <property type="evidence" value="ECO:0007669"/>
    <property type="project" value="UniProtKB-SubCell"/>
</dbReference>
<comment type="function">
    <text evidence="7">Catalyzes the transfer of the diacylglyceryl group from phosphatidylglycerol to the sulfhydryl group of the N-terminal cysteine of a prolipoprotein, the first step in the formation of mature lipoproteins.</text>
</comment>